<name>A0A8S3STL5_MYTED</name>
<evidence type="ECO:0000256" key="1">
    <source>
        <dbReference type="SAM" id="MobiDB-lite"/>
    </source>
</evidence>
<sequence length="896" mass="105255">MMNISDLKRASHLELAVKWLQDTLPFLYMITSENKSREKIQLLEDYGVKQEGNKLFYNPRQNPPISRLFKTSKNRSVKIEVERTEALHVIRVDMLTKINKWYWKLLQIVENNYTNALSVCKLKRNCTAFKNFEVLLESNVQKIRLDYFLHRIKELSDRVTKEENKILRHFKTRTGKSMSCRNLIREIIQIVPQFNNLCMKDCNFIRGQVIKVREEMNKYFKSHLSECEDEFYDKREKNIATLVQMITYHKLFGLSVNVRKSILDLENSISEELLTYLQDKSCSNDQSITKVRKLGFIIPEFTGKPVVISIIRSFSDSVIEMREQQNPYRAMKSFGVFVERLQKQRTEYTLPELNLFLSWIKYYTFVGFVLQSKLATCQKRNDFQFFIPSSFLNTVKYIELTLFDDKLSTEKLIACYDLKKMPQINDIRNILEMFVRLVSGIRSKINITNIAFKRLMKSCQVRKMDLGKQDEGLVYSTVAVVESVICWSLIFVINMDGAVFAQSEAEILRQLSVHLKPDLYPERISNVLAGIKRATGINNIRRSLHDFITNRGEKLLRCKWDELKGCIIQDECNLEIDSMDTFHLYETLKTLADQDQLMVDVAYEEDIFETEEIKVTDVEVKTVLEDRKKQIIRNLEFNEKTTKESVYFESGIVEIQNDPLFAKLIIDKSRCDICGQIFKDKTDIQEVNQSERTVNSQVVRNLVSTNLSIKSIANSLLSPSNNIVKPDSTCSSRAESLPLQSSKRQSKPSVEETKMHLHSNVNKNIQTELHSKRNEEMLTFPDPHDKTQQTRKPLCTSEEHMLSTSHQDRLAEFCQFHQFYQNFDKPILDRISQFISKYGLFTPENRQQFDEDMRISRLVILYEECNVDLHNIVRLKTWNGHYIRWKLHELKNYTMM</sequence>
<organism evidence="2 3">
    <name type="scientific">Mytilus edulis</name>
    <name type="common">Blue mussel</name>
    <dbReference type="NCBI Taxonomy" id="6550"/>
    <lineage>
        <taxon>Eukaryota</taxon>
        <taxon>Metazoa</taxon>
        <taxon>Spiralia</taxon>
        <taxon>Lophotrochozoa</taxon>
        <taxon>Mollusca</taxon>
        <taxon>Bivalvia</taxon>
        <taxon>Autobranchia</taxon>
        <taxon>Pteriomorphia</taxon>
        <taxon>Mytilida</taxon>
        <taxon>Mytiloidea</taxon>
        <taxon>Mytilidae</taxon>
        <taxon>Mytilinae</taxon>
        <taxon>Mytilus</taxon>
    </lineage>
</organism>
<dbReference type="Proteomes" id="UP000683360">
    <property type="component" value="Unassembled WGS sequence"/>
</dbReference>
<proteinExistence type="predicted"/>
<reference evidence="2" key="1">
    <citation type="submission" date="2021-03" db="EMBL/GenBank/DDBJ databases">
        <authorList>
            <person name="Bekaert M."/>
        </authorList>
    </citation>
    <scope>NUCLEOTIDE SEQUENCE</scope>
</reference>
<dbReference type="AlphaFoldDB" id="A0A8S3STL5"/>
<protein>
    <submittedName>
        <fullName evidence="2">Uncharacterized protein</fullName>
    </submittedName>
</protein>
<comment type="caution">
    <text evidence="2">The sequence shown here is derived from an EMBL/GenBank/DDBJ whole genome shotgun (WGS) entry which is preliminary data.</text>
</comment>
<evidence type="ECO:0000313" key="3">
    <source>
        <dbReference type="Proteomes" id="UP000683360"/>
    </source>
</evidence>
<keyword evidence="3" id="KW-1185">Reference proteome</keyword>
<evidence type="ECO:0000313" key="2">
    <source>
        <dbReference type="EMBL" id="CAG2222136.1"/>
    </source>
</evidence>
<feature type="compositionally biased region" description="Polar residues" evidence="1">
    <location>
        <begin position="723"/>
        <end position="743"/>
    </location>
</feature>
<accession>A0A8S3STL5</accession>
<feature type="region of interest" description="Disordered" evidence="1">
    <location>
        <begin position="723"/>
        <end position="757"/>
    </location>
</feature>
<gene>
    <name evidence="2" type="ORF">MEDL_35492</name>
</gene>
<dbReference type="EMBL" id="CAJPWZ010001727">
    <property type="protein sequence ID" value="CAG2222136.1"/>
    <property type="molecule type" value="Genomic_DNA"/>
</dbReference>